<evidence type="ECO:0000313" key="2">
    <source>
        <dbReference type="Proteomes" id="UP000606786"/>
    </source>
</evidence>
<sequence length="136" mass="15279">MPVHDEHNAHACRQQGNPLAQPLTTNLSNAIIAPLIHRSSDSSHHDFLDLISLKLAMLFCWPLKKKIFFKDHIAEISNCISDQGYLPLQLALTSKNLAIAETLVKNGFANINAYDAEDKWDYAKQLLGILYIKLVI</sequence>
<dbReference type="AlphaFoldDB" id="A0A811UC24"/>
<gene>
    <name evidence="1" type="ORF">CCAP1982_LOCUS4193</name>
</gene>
<proteinExistence type="predicted"/>
<dbReference type="Proteomes" id="UP000606786">
    <property type="component" value="Unassembled WGS sequence"/>
</dbReference>
<organism evidence="1 2">
    <name type="scientific">Ceratitis capitata</name>
    <name type="common">Mediterranean fruit fly</name>
    <name type="synonym">Tephritis capitata</name>
    <dbReference type="NCBI Taxonomy" id="7213"/>
    <lineage>
        <taxon>Eukaryota</taxon>
        <taxon>Metazoa</taxon>
        <taxon>Ecdysozoa</taxon>
        <taxon>Arthropoda</taxon>
        <taxon>Hexapoda</taxon>
        <taxon>Insecta</taxon>
        <taxon>Pterygota</taxon>
        <taxon>Neoptera</taxon>
        <taxon>Endopterygota</taxon>
        <taxon>Diptera</taxon>
        <taxon>Brachycera</taxon>
        <taxon>Muscomorpha</taxon>
        <taxon>Tephritoidea</taxon>
        <taxon>Tephritidae</taxon>
        <taxon>Ceratitis</taxon>
        <taxon>Ceratitis</taxon>
    </lineage>
</organism>
<dbReference type="EMBL" id="CAJHJT010000001">
    <property type="protein sequence ID" value="CAD6995477.1"/>
    <property type="molecule type" value="Genomic_DNA"/>
</dbReference>
<name>A0A811UC24_CERCA</name>
<accession>A0A811UC24</accession>
<protein>
    <submittedName>
        <fullName evidence="1">(Mediterranean fruit fly) hypothetical protein</fullName>
    </submittedName>
</protein>
<evidence type="ECO:0000313" key="1">
    <source>
        <dbReference type="EMBL" id="CAD6995477.1"/>
    </source>
</evidence>
<dbReference type="SUPFAM" id="SSF48403">
    <property type="entry name" value="Ankyrin repeat"/>
    <property type="match status" value="1"/>
</dbReference>
<reference evidence="1" key="1">
    <citation type="submission" date="2020-11" db="EMBL/GenBank/DDBJ databases">
        <authorList>
            <person name="Whitehead M."/>
        </authorList>
    </citation>
    <scope>NUCLEOTIDE SEQUENCE</scope>
    <source>
        <strain evidence="1">EGII</strain>
    </source>
</reference>
<keyword evidence="2" id="KW-1185">Reference proteome</keyword>
<comment type="caution">
    <text evidence="1">The sequence shown here is derived from an EMBL/GenBank/DDBJ whole genome shotgun (WGS) entry which is preliminary data.</text>
</comment>
<dbReference type="InterPro" id="IPR036770">
    <property type="entry name" value="Ankyrin_rpt-contain_sf"/>
</dbReference>